<keyword evidence="6 9" id="KW-0804">Transcription</keyword>
<feature type="region of interest" description="Disordered" evidence="10">
    <location>
        <begin position="66"/>
        <end position="98"/>
    </location>
</feature>
<accession>A0AAP0EKT9</accession>
<dbReference type="GO" id="GO:0003700">
    <property type="term" value="F:DNA-binding transcription factor activity"/>
    <property type="evidence" value="ECO:0007669"/>
    <property type="project" value="UniProtKB-UniRule"/>
</dbReference>
<comment type="caution">
    <text evidence="12">The sequence shown here is derived from an EMBL/GenBank/DDBJ whole genome shotgun (WGS) entry which is preliminary data.</text>
</comment>
<evidence type="ECO:0000313" key="12">
    <source>
        <dbReference type="EMBL" id="KAK9092597.1"/>
    </source>
</evidence>
<evidence type="ECO:0000256" key="2">
    <source>
        <dbReference type="ARBA" id="ARBA00022771"/>
    </source>
</evidence>
<dbReference type="InterPro" id="IPR003851">
    <property type="entry name" value="Znf_Dof"/>
</dbReference>
<organism evidence="12 13">
    <name type="scientific">Stephania yunnanensis</name>
    <dbReference type="NCBI Taxonomy" id="152371"/>
    <lineage>
        <taxon>Eukaryota</taxon>
        <taxon>Viridiplantae</taxon>
        <taxon>Streptophyta</taxon>
        <taxon>Embryophyta</taxon>
        <taxon>Tracheophyta</taxon>
        <taxon>Spermatophyta</taxon>
        <taxon>Magnoliopsida</taxon>
        <taxon>Ranunculales</taxon>
        <taxon>Menispermaceae</taxon>
        <taxon>Menispermoideae</taxon>
        <taxon>Cissampelideae</taxon>
        <taxon>Stephania</taxon>
    </lineage>
</organism>
<reference evidence="12 13" key="1">
    <citation type="submission" date="2024-01" db="EMBL/GenBank/DDBJ databases">
        <title>Genome assemblies of Stephania.</title>
        <authorList>
            <person name="Yang L."/>
        </authorList>
    </citation>
    <scope>NUCLEOTIDE SEQUENCE [LARGE SCALE GENOMIC DNA]</scope>
    <source>
        <strain evidence="12">YNDBR</strain>
        <tissue evidence="12">Leaf</tissue>
    </source>
</reference>
<protein>
    <recommendedName>
        <fullName evidence="9">Dof zinc finger protein</fullName>
    </recommendedName>
</protein>
<comment type="function">
    <text evidence="9">Transcription factor that binds specifically to a 5'-AA[AG]G-3' consensus core sequence.</text>
</comment>
<evidence type="ECO:0000256" key="6">
    <source>
        <dbReference type="ARBA" id="ARBA00023163"/>
    </source>
</evidence>
<dbReference type="EMBL" id="JBBNAF010000012">
    <property type="protein sequence ID" value="KAK9092597.1"/>
    <property type="molecule type" value="Genomic_DNA"/>
</dbReference>
<evidence type="ECO:0000256" key="10">
    <source>
        <dbReference type="SAM" id="MobiDB-lite"/>
    </source>
</evidence>
<dbReference type="GO" id="GO:0003677">
    <property type="term" value="F:DNA binding"/>
    <property type="evidence" value="ECO:0007669"/>
    <property type="project" value="UniProtKB-UniRule"/>
</dbReference>
<evidence type="ECO:0000256" key="5">
    <source>
        <dbReference type="ARBA" id="ARBA00023125"/>
    </source>
</evidence>
<keyword evidence="4 9" id="KW-0805">Transcription regulation</keyword>
<dbReference type="GO" id="GO:0005634">
    <property type="term" value="C:nucleus"/>
    <property type="evidence" value="ECO:0007669"/>
    <property type="project" value="UniProtKB-SubCell"/>
</dbReference>
<evidence type="ECO:0000256" key="9">
    <source>
        <dbReference type="RuleBase" id="RU369094"/>
    </source>
</evidence>
<dbReference type="InterPro" id="IPR045174">
    <property type="entry name" value="Dof"/>
</dbReference>
<evidence type="ECO:0000259" key="11">
    <source>
        <dbReference type="PROSITE" id="PS50884"/>
    </source>
</evidence>
<keyword evidence="3 9" id="KW-0862">Zinc</keyword>
<evidence type="ECO:0000313" key="13">
    <source>
        <dbReference type="Proteomes" id="UP001420932"/>
    </source>
</evidence>
<feature type="compositionally biased region" description="Polar residues" evidence="10">
    <location>
        <begin position="87"/>
        <end position="98"/>
    </location>
</feature>
<evidence type="ECO:0000256" key="8">
    <source>
        <dbReference type="PROSITE-ProRule" id="PRU00071"/>
    </source>
</evidence>
<feature type="domain" description="Dof-type" evidence="11">
    <location>
        <begin position="22"/>
        <end position="76"/>
    </location>
</feature>
<dbReference type="AlphaFoldDB" id="A0AAP0EKT9"/>
<name>A0AAP0EKT9_9MAGN</name>
<evidence type="ECO:0000256" key="7">
    <source>
        <dbReference type="ARBA" id="ARBA00023242"/>
    </source>
</evidence>
<dbReference type="PROSITE" id="PS50884">
    <property type="entry name" value="ZF_DOF_2"/>
    <property type="match status" value="1"/>
</dbReference>
<dbReference type="GO" id="GO:0008270">
    <property type="term" value="F:zinc ion binding"/>
    <property type="evidence" value="ECO:0007669"/>
    <property type="project" value="UniProtKB-KW"/>
</dbReference>
<keyword evidence="2 8" id="KW-0863">Zinc-finger</keyword>
<gene>
    <name evidence="12" type="ORF">Syun_027508</name>
</gene>
<evidence type="ECO:0000256" key="1">
    <source>
        <dbReference type="ARBA" id="ARBA00022723"/>
    </source>
</evidence>
<keyword evidence="7 8" id="KW-0539">Nucleus</keyword>
<dbReference type="PANTHER" id="PTHR31992">
    <property type="entry name" value="DOF ZINC FINGER PROTEIN DOF1.4-RELATED"/>
    <property type="match status" value="1"/>
</dbReference>
<sequence>MAQEHSSNHHQLKLQPPIPPPQCCPRCDSSETKFCYYNNHSQLQPRYFCKTCRRYWTQGGTLRNIPVGGSCRKERRSKRSSTTSTSANPNNLLYSPPRIQQESSYVGSLARTLAHINKNANIDPPLLTTSNSSSTTTTTTGASLAPIYGYQGGLGSLNMSTSYEALFSPPYRQSLINNQPNNVSSSLSLSSGSVEVPLVVPPRYMQCDQEQLYNHQYQFWQGVHGSNSRDNNNDPVQGTMASAADQLDSSHQANAGSTGSTPNNGGGYMNFIYDLPSSGAPPTSPTF</sequence>
<comment type="subcellular location">
    <subcellularLocation>
        <location evidence="8 9">Nucleus</location>
    </subcellularLocation>
</comment>
<feature type="region of interest" description="Disordered" evidence="10">
    <location>
        <begin position="245"/>
        <end position="264"/>
    </location>
</feature>
<dbReference type="PROSITE" id="PS01361">
    <property type="entry name" value="ZF_DOF_1"/>
    <property type="match status" value="1"/>
</dbReference>
<dbReference type="Pfam" id="PF02701">
    <property type="entry name" value="Zn_ribbon_Dof"/>
    <property type="match status" value="1"/>
</dbReference>
<evidence type="ECO:0000256" key="3">
    <source>
        <dbReference type="ARBA" id="ARBA00022833"/>
    </source>
</evidence>
<evidence type="ECO:0000256" key="4">
    <source>
        <dbReference type="ARBA" id="ARBA00023015"/>
    </source>
</evidence>
<keyword evidence="1 9" id="KW-0479">Metal-binding</keyword>
<keyword evidence="5 8" id="KW-0238">DNA-binding</keyword>
<proteinExistence type="predicted"/>
<keyword evidence="13" id="KW-1185">Reference proteome</keyword>
<dbReference type="Proteomes" id="UP001420932">
    <property type="component" value="Unassembled WGS sequence"/>
</dbReference>